<accession>A0AAV6KCF6</accession>
<dbReference type="AlphaFoldDB" id="A0AAV6KCF6"/>
<keyword evidence="3" id="KW-1185">Reference proteome</keyword>
<keyword evidence="1" id="KW-1133">Transmembrane helix</keyword>
<evidence type="ECO:0000256" key="1">
    <source>
        <dbReference type="SAM" id="Phobius"/>
    </source>
</evidence>
<feature type="transmembrane region" description="Helical" evidence="1">
    <location>
        <begin position="60"/>
        <end position="78"/>
    </location>
</feature>
<name>A0AAV6KCF6_9ERIC</name>
<keyword evidence="1" id="KW-0472">Membrane</keyword>
<dbReference type="EMBL" id="JACTNZ010000005">
    <property type="protein sequence ID" value="KAG5550155.1"/>
    <property type="molecule type" value="Genomic_DNA"/>
</dbReference>
<dbReference type="Proteomes" id="UP000823749">
    <property type="component" value="Chromosome 5"/>
</dbReference>
<evidence type="ECO:0000313" key="3">
    <source>
        <dbReference type="Proteomes" id="UP000823749"/>
    </source>
</evidence>
<gene>
    <name evidence="2" type="ORF">RHGRI_015193</name>
</gene>
<reference evidence="2" key="1">
    <citation type="submission" date="2020-08" db="EMBL/GenBank/DDBJ databases">
        <title>Plant Genome Project.</title>
        <authorList>
            <person name="Zhang R.-G."/>
        </authorList>
    </citation>
    <scope>NUCLEOTIDE SEQUENCE</scope>
    <source>
        <strain evidence="2">WSP0</strain>
        <tissue evidence="2">Leaf</tissue>
    </source>
</reference>
<protein>
    <submittedName>
        <fullName evidence="2">Uncharacterized protein</fullName>
    </submittedName>
</protein>
<sequence>MWTSVPVDHGRRFSSRIDHPEKLFKTDQITVEMKNSVLKTKVVPPTVKEKERSDMFHVNVVFPISFFFGCLIGLVRFLHSIFRK</sequence>
<organism evidence="2 3">
    <name type="scientific">Rhododendron griersonianum</name>
    <dbReference type="NCBI Taxonomy" id="479676"/>
    <lineage>
        <taxon>Eukaryota</taxon>
        <taxon>Viridiplantae</taxon>
        <taxon>Streptophyta</taxon>
        <taxon>Embryophyta</taxon>
        <taxon>Tracheophyta</taxon>
        <taxon>Spermatophyta</taxon>
        <taxon>Magnoliopsida</taxon>
        <taxon>eudicotyledons</taxon>
        <taxon>Gunneridae</taxon>
        <taxon>Pentapetalae</taxon>
        <taxon>asterids</taxon>
        <taxon>Ericales</taxon>
        <taxon>Ericaceae</taxon>
        <taxon>Ericoideae</taxon>
        <taxon>Rhodoreae</taxon>
        <taxon>Rhododendron</taxon>
    </lineage>
</organism>
<evidence type="ECO:0000313" key="2">
    <source>
        <dbReference type="EMBL" id="KAG5550155.1"/>
    </source>
</evidence>
<comment type="caution">
    <text evidence="2">The sequence shown here is derived from an EMBL/GenBank/DDBJ whole genome shotgun (WGS) entry which is preliminary data.</text>
</comment>
<keyword evidence="1" id="KW-0812">Transmembrane</keyword>
<proteinExistence type="predicted"/>